<gene>
    <name evidence="1" type="ORF">Patl1_34815</name>
</gene>
<keyword evidence="2" id="KW-1185">Reference proteome</keyword>
<reference evidence="2" key="1">
    <citation type="journal article" date="2023" name="G3 (Bethesda)">
        <title>Genome assembly and association tests identify interacting loci associated with vigor, precocity, and sex in interspecific pistachio rootstocks.</title>
        <authorList>
            <person name="Palmer W."/>
            <person name="Jacygrad E."/>
            <person name="Sagayaradj S."/>
            <person name="Cavanaugh K."/>
            <person name="Han R."/>
            <person name="Bertier L."/>
            <person name="Beede B."/>
            <person name="Kafkas S."/>
            <person name="Golino D."/>
            <person name="Preece J."/>
            <person name="Michelmore R."/>
        </authorList>
    </citation>
    <scope>NUCLEOTIDE SEQUENCE [LARGE SCALE GENOMIC DNA]</scope>
</reference>
<dbReference type="EMBL" id="CM047910">
    <property type="protein sequence ID" value="KAJ0076092.1"/>
    <property type="molecule type" value="Genomic_DNA"/>
</dbReference>
<evidence type="ECO:0000313" key="1">
    <source>
        <dbReference type="EMBL" id="KAJ0076092.1"/>
    </source>
</evidence>
<evidence type="ECO:0000313" key="2">
    <source>
        <dbReference type="Proteomes" id="UP001164250"/>
    </source>
</evidence>
<organism evidence="1 2">
    <name type="scientific">Pistacia atlantica</name>
    <dbReference type="NCBI Taxonomy" id="434234"/>
    <lineage>
        <taxon>Eukaryota</taxon>
        <taxon>Viridiplantae</taxon>
        <taxon>Streptophyta</taxon>
        <taxon>Embryophyta</taxon>
        <taxon>Tracheophyta</taxon>
        <taxon>Spermatophyta</taxon>
        <taxon>Magnoliopsida</taxon>
        <taxon>eudicotyledons</taxon>
        <taxon>Gunneridae</taxon>
        <taxon>Pentapetalae</taxon>
        <taxon>rosids</taxon>
        <taxon>malvids</taxon>
        <taxon>Sapindales</taxon>
        <taxon>Anacardiaceae</taxon>
        <taxon>Pistacia</taxon>
    </lineage>
</organism>
<name>A0ACC0ZTN7_9ROSI</name>
<proteinExistence type="predicted"/>
<accession>A0ACC0ZTN7</accession>
<sequence length="79" mass="9092">MALSSLWMALFCHLFSLLLFWKDYDITCVRKKAVPHSVDAVQDIQQNKIPMQILEAVNTSHEEHSVHSDLKPANFLLVK</sequence>
<dbReference type="Proteomes" id="UP001164250">
    <property type="component" value="Chromosome 15"/>
</dbReference>
<comment type="caution">
    <text evidence="1">The sequence shown here is derived from an EMBL/GenBank/DDBJ whole genome shotgun (WGS) entry which is preliminary data.</text>
</comment>
<protein>
    <submittedName>
        <fullName evidence="1">Uncharacterized protein</fullName>
    </submittedName>
</protein>